<reference evidence="2" key="2">
    <citation type="journal article" date="2021" name="PeerJ">
        <title>Extensive microbial diversity within the chicken gut microbiome revealed by metagenomics and culture.</title>
        <authorList>
            <person name="Gilroy R."/>
            <person name="Ravi A."/>
            <person name="Getino M."/>
            <person name="Pursley I."/>
            <person name="Horton D.L."/>
            <person name="Alikhan N.F."/>
            <person name="Baker D."/>
            <person name="Gharbi K."/>
            <person name="Hall N."/>
            <person name="Watson M."/>
            <person name="Adriaenssens E.M."/>
            <person name="Foster-Nyarko E."/>
            <person name="Jarju S."/>
            <person name="Secka A."/>
            <person name="Antonio M."/>
            <person name="Oren A."/>
            <person name="Chaudhuri R.R."/>
            <person name="La Ragione R."/>
            <person name="Hildebrand F."/>
            <person name="Pallen M.J."/>
        </authorList>
    </citation>
    <scope>NUCLEOTIDE SEQUENCE</scope>
    <source>
        <strain evidence="2">18911</strain>
    </source>
</reference>
<evidence type="ECO:0000313" key="2">
    <source>
        <dbReference type="EMBL" id="HIU60623.1"/>
    </source>
</evidence>
<dbReference type="Pfam" id="PF03861">
    <property type="entry name" value="ANTAR"/>
    <property type="match status" value="1"/>
</dbReference>
<feature type="domain" description="ANTAR" evidence="1">
    <location>
        <begin position="114"/>
        <end position="175"/>
    </location>
</feature>
<dbReference type="InterPro" id="IPR005561">
    <property type="entry name" value="ANTAR"/>
</dbReference>
<protein>
    <submittedName>
        <fullName evidence="2">ANTAR domain-containing protein</fullName>
    </submittedName>
</protein>
<comment type="caution">
    <text evidence="2">The sequence shown here is derived from an EMBL/GenBank/DDBJ whole genome shotgun (WGS) entry which is preliminary data.</text>
</comment>
<dbReference type="PROSITE" id="PS50921">
    <property type="entry name" value="ANTAR"/>
    <property type="match status" value="1"/>
</dbReference>
<dbReference type="GO" id="GO:0003723">
    <property type="term" value="F:RNA binding"/>
    <property type="evidence" value="ECO:0007669"/>
    <property type="project" value="InterPro"/>
</dbReference>
<sequence>MIALVVAEKNADKLADVVKTAGMSPTLSDNLTDAAALAESRDFDCIFLYSPYSEQAADFVDFVASTGFSAFIWLTQRPSEGVKRRLQEKGVFVLEPPIRQDMLSAILAASAAGAGRIRREKEKMASRLSELRMVSQAKAVLMSALNMSENEAHHYIEREAMNRRITKKEVSESILRTYQN</sequence>
<organism evidence="2 3">
    <name type="scientific">Candidatus Stercoripulliclostridium merdigallinarum</name>
    <dbReference type="NCBI Taxonomy" id="2840951"/>
    <lineage>
        <taxon>Bacteria</taxon>
        <taxon>Bacillati</taxon>
        <taxon>Bacillota</taxon>
        <taxon>Clostridia</taxon>
        <taxon>Eubacteriales</taxon>
        <taxon>Candidatus Stercoripulliclostridium</taxon>
    </lineage>
</organism>
<proteinExistence type="predicted"/>
<dbReference type="AlphaFoldDB" id="A0A9D1SI86"/>
<gene>
    <name evidence="2" type="ORF">IAB05_04470</name>
</gene>
<evidence type="ECO:0000259" key="1">
    <source>
        <dbReference type="PROSITE" id="PS50921"/>
    </source>
</evidence>
<dbReference type="Gene3D" id="1.10.10.10">
    <property type="entry name" value="Winged helix-like DNA-binding domain superfamily/Winged helix DNA-binding domain"/>
    <property type="match status" value="1"/>
</dbReference>
<accession>A0A9D1SI86</accession>
<evidence type="ECO:0000313" key="3">
    <source>
        <dbReference type="Proteomes" id="UP000824094"/>
    </source>
</evidence>
<reference evidence="2" key="1">
    <citation type="submission" date="2020-10" db="EMBL/GenBank/DDBJ databases">
        <authorList>
            <person name="Gilroy R."/>
        </authorList>
    </citation>
    <scope>NUCLEOTIDE SEQUENCE</scope>
    <source>
        <strain evidence="2">18911</strain>
    </source>
</reference>
<name>A0A9D1SI86_9FIRM</name>
<dbReference type="SUPFAM" id="SSF52172">
    <property type="entry name" value="CheY-like"/>
    <property type="match status" value="1"/>
</dbReference>
<dbReference type="InterPro" id="IPR011006">
    <property type="entry name" value="CheY-like_superfamily"/>
</dbReference>
<dbReference type="Proteomes" id="UP000824094">
    <property type="component" value="Unassembled WGS sequence"/>
</dbReference>
<dbReference type="EMBL" id="DVNF01000131">
    <property type="protein sequence ID" value="HIU60623.1"/>
    <property type="molecule type" value="Genomic_DNA"/>
</dbReference>
<dbReference type="InterPro" id="IPR036388">
    <property type="entry name" value="WH-like_DNA-bd_sf"/>
</dbReference>
<dbReference type="SMART" id="SM01012">
    <property type="entry name" value="ANTAR"/>
    <property type="match status" value="1"/>
</dbReference>